<keyword evidence="8" id="KW-0325">Glycoprotein</keyword>
<dbReference type="Proteomes" id="UP000326757">
    <property type="component" value="Unassembled WGS sequence"/>
</dbReference>
<dbReference type="GO" id="GO:0016052">
    <property type="term" value="P:carbohydrate catabolic process"/>
    <property type="evidence" value="ECO:0007669"/>
    <property type="project" value="InterPro"/>
</dbReference>
<dbReference type="GO" id="GO:0008496">
    <property type="term" value="F:mannan endo-1,6-alpha-mannosidase activity"/>
    <property type="evidence" value="ECO:0007669"/>
    <property type="project" value="UniProtKB-UniRule"/>
</dbReference>
<evidence type="ECO:0000256" key="1">
    <source>
        <dbReference type="ARBA" id="ARBA00001452"/>
    </source>
</evidence>
<feature type="region of interest" description="Disordered" evidence="11">
    <location>
        <begin position="395"/>
        <end position="422"/>
    </location>
</feature>
<comment type="subcellular location">
    <subcellularLocation>
        <location evidence="2">Endomembrane system</location>
    </subcellularLocation>
</comment>
<comment type="caution">
    <text evidence="13">The sequence shown here is derived from an EMBL/GenBank/DDBJ whole genome shotgun (WGS) entry which is preliminary data.</text>
</comment>
<dbReference type="FunFam" id="1.50.10.20:FF:000006">
    <property type="entry name" value="Mannan endo-1,6-alpha-mannosidase"/>
    <property type="match status" value="1"/>
</dbReference>
<dbReference type="InterPro" id="IPR014480">
    <property type="entry name" value="Mannan-1_6-alpha_mannosidase"/>
</dbReference>
<feature type="compositionally biased region" description="Polar residues" evidence="11">
    <location>
        <begin position="412"/>
        <end position="422"/>
    </location>
</feature>
<dbReference type="SUPFAM" id="SSF48208">
    <property type="entry name" value="Six-hairpin glycosidases"/>
    <property type="match status" value="1"/>
</dbReference>
<dbReference type="AlphaFoldDB" id="A0A5N6K7H1"/>
<evidence type="ECO:0000256" key="2">
    <source>
        <dbReference type="ARBA" id="ARBA00004308"/>
    </source>
</evidence>
<keyword evidence="12" id="KW-1133">Transmembrane helix</keyword>
<dbReference type="PANTHER" id="PTHR12145:SF41">
    <property type="entry name" value="MANNAN ENDO-1,6-ALPHA-MANNOSIDASE"/>
    <property type="match status" value="1"/>
</dbReference>
<dbReference type="PIRSF" id="PIRSF016302">
    <property type="entry name" value="Man_a_manosd"/>
    <property type="match status" value="1"/>
</dbReference>
<evidence type="ECO:0000256" key="10">
    <source>
        <dbReference type="PIRNR" id="PIRNR016302"/>
    </source>
</evidence>
<comment type="catalytic activity">
    <reaction evidence="1 10">
        <text>Random hydrolysis of (1-&gt;6)-alpha-D-mannosidic linkages in unbranched (1-&gt;6)-mannans.</text>
        <dbReference type="EC" id="3.2.1.101"/>
    </reaction>
</comment>
<keyword evidence="9 10" id="KW-0326">Glycosidase</keyword>
<dbReference type="EMBL" id="VIGI01000006">
    <property type="protein sequence ID" value="KAB8298725.1"/>
    <property type="molecule type" value="Genomic_DNA"/>
</dbReference>
<dbReference type="PANTHER" id="PTHR12145">
    <property type="entry name" value="MANNAN ENDO-1,6-ALPHA-MANNOSIDASE DCW1"/>
    <property type="match status" value="1"/>
</dbReference>
<comment type="similarity">
    <text evidence="3 10">Belongs to the glycosyl hydrolase 76 family.</text>
</comment>
<evidence type="ECO:0000256" key="3">
    <source>
        <dbReference type="ARBA" id="ARBA00009699"/>
    </source>
</evidence>
<proteinExistence type="inferred from homology"/>
<evidence type="ECO:0000256" key="11">
    <source>
        <dbReference type="SAM" id="MobiDB-lite"/>
    </source>
</evidence>
<dbReference type="EC" id="3.2.1.101" evidence="4 10"/>
<protein>
    <recommendedName>
        <fullName evidence="4 10">Mannan endo-1,6-alpha-mannosidase</fullName>
        <ecNumber evidence="4 10">3.2.1.101</ecNumber>
    </recommendedName>
</protein>
<evidence type="ECO:0000256" key="8">
    <source>
        <dbReference type="ARBA" id="ARBA00023180"/>
    </source>
</evidence>
<keyword evidence="6 10" id="KW-0378">Hydrolase</keyword>
<gene>
    <name evidence="13" type="ORF">EYC80_000900</name>
</gene>
<evidence type="ECO:0000256" key="12">
    <source>
        <dbReference type="SAM" id="Phobius"/>
    </source>
</evidence>
<keyword evidence="12" id="KW-0812">Transmembrane</keyword>
<accession>A0A5N6K7H1</accession>
<dbReference type="InterPro" id="IPR008928">
    <property type="entry name" value="6-hairpin_glycosidase_sf"/>
</dbReference>
<sequence length="484" mass="52582">MKLDSSLVYAASFCVLAGQGVEGAITLDITSSDSIKAAASNIAYDLMSYYTGNNTGDVPGNLPAPYYWWEAGAMFGTMVNYWYYTGDTSYNDNIQQALLHQAGEDGDYMPLNQTKTEGNDDQGFWGMAAMTAAETKFQDPPDTSPGWLALAQGVFNTQIARWDNSTCNGGFRWQIFTFNNGYNYKNSISNGCVFNLAARLALYTGDPIYSEWAEKVFDWVEGVGLISPDYKVYDGTQNSDNCTDKDHNRWTYNSGIYLLGSAAMYNHTNGSAIWKERVTGILNSSTDFFQNGIMVEACESATCNNDQQSFKTYFGRWLAATTKLAPFTAPTIMPLLTTSATAAVKTCTVGKRGNTCGLKWTTGSNDGITGVGEQMAALEVVQSLLVPQTRDWVSEVQGTGTSEGDADAGTDSRVSTDGSEISPVTTADKVGATIFTMFIVAGVIGGSAFFLSIIMPTEAHSFQQSLFSRDPVSRSGCFMPWNYL</sequence>
<organism evidence="13 14">
    <name type="scientific">Monilinia laxa</name>
    <name type="common">Brown rot fungus</name>
    <name type="synonym">Sclerotinia laxa</name>
    <dbReference type="NCBI Taxonomy" id="61186"/>
    <lineage>
        <taxon>Eukaryota</taxon>
        <taxon>Fungi</taxon>
        <taxon>Dikarya</taxon>
        <taxon>Ascomycota</taxon>
        <taxon>Pezizomycotina</taxon>
        <taxon>Leotiomycetes</taxon>
        <taxon>Helotiales</taxon>
        <taxon>Sclerotiniaceae</taxon>
        <taxon>Monilinia</taxon>
    </lineage>
</organism>
<keyword evidence="5" id="KW-0732">Signal</keyword>
<keyword evidence="14" id="KW-1185">Reference proteome</keyword>
<reference evidence="13 14" key="1">
    <citation type="submission" date="2019-06" db="EMBL/GenBank/DDBJ databases">
        <title>Genome Sequence of the Brown Rot Fungal Pathogen Monilinia laxa.</title>
        <authorList>
            <person name="De Miccolis Angelini R.M."/>
            <person name="Landi L."/>
            <person name="Abate D."/>
            <person name="Pollastro S."/>
            <person name="Romanazzi G."/>
            <person name="Faretra F."/>
        </authorList>
    </citation>
    <scope>NUCLEOTIDE SEQUENCE [LARGE SCALE GENOMIC DNA]</scope>
    <source>
        <strain evidence="13 14">Mlax316</strain>
    </source>
</reference>
<dbReference type="GO" id="GO:0012505">
    <property type="term" value="C:endomembrane system"/>
    <property type="evidence" value="ECO:0007669"/>
    <property type="project" value="UniProtKB-SubCell"/>
</dbReference>
<dbReference type="OrthoDB" id="4187847at2759"/>
<evidence type="ECO:0000313" key="14">
    <source>
        <dbReference type="Proteomes" id="UP000326757"/>
    </source>
</evidence>
<dbReference type="Pfam" id="PF03663">
    <property type="entry name" value="Glyco_hydro_76"/>
    <property type="match status" value="1"/>
</dbReference>
<evidence type="ECO:0000256" key="7">
    <source>
        <dbReference type="ARBA" id="ARBA00023136"/>
    </source>
</evidence>
<evidence type="ECO:0000256" key="9">
    <source>
        <dbReference type="ARBA" id="ARBA00023295"/>
    </source>
</evidence>
<evidence type="ECO:0000256" key="5">
    <source>
        <dbReference type="ARBA" id="ARBA00022729"/>
    </source>
</evidence>
<dbReference type="Gene3D" id="1.50.10.20">
    <property type="match status" value="1"/>
</dbReference>
<dbReference type="InterPro" id="IPR005198">
    <property type="entry name" value="Glyco_hydro_76"/>
</dbReference>
<evidence type="ECO:0000256" key="4">
    <source>
        <dbReference type="ARBA" id="ARBA00012350"/>
    </source>
</evidence>
<evidence type="ECO:0000256" key="6">
    <source>
        <dbReference type="ARBA" id="ARBA00022801"/>
    </source>
</evidence>
<evidence type="ECO:0000313" key="13">
    <source>
        <dbReference type="EMBL" id="KAB8298725.1"/>
    </source>
</evidence>
<feature type="transmembrane region" description="Helical" evidence="12">
    <location>
        <begin position="430"/>
        <end position="454"/>
    </location>
</feature>
<dbReference type="GO" id="GO:0009272">
    <property type="term" value="P:fungal-type cell wall biogenesis"/>
    <property type="evidence" value="ECO:0007669"/>
    <property type="project" value="TreeGrafter"/>
</dbReference>
<keyword evidence="7 12" id="KW-0472">Membrane</keyword>
<name>A0A5N6K7H1_MONLA</name>